<evidence type="ECO:0000256" key="1">
    <source>
        <dbReference type="ARBA" id="ARBA00005417"/>
    </source>
</evidence>
<dbReference type="PANTHER" id="PTHR43166">
    <property type="entry name" value="AMINO ACID IMPORT ATP-BINDING PROTEIN"/>
    <property type="match status" value="1"/>
</dbReference>
<dbReference type="InterPro" id="IPR027417">
    <property type="entry name" value="P-loop_NTPase"/>
</dbReference>
<evidence type="ECO:0000256" key="6">
    <source>
        <dbReference type="ARBA" id="ARBA00022967"/>
    </source>
</evidence>
<evidence type="ECO:0000256" key="5">
    <source>
        <dbReference type="ARBA" id="ARBA00022840"/>
    </source>
</evidence>
<keyword evidence="7" id="KW-0029">Amino-acid transport</keyword>
<dbReference type="Gene3D" id="3.30.70.260">
    <property type="match status" value="1"/>
</dbReference>
<dbReference type="SUPFAM" id="SSF55021">
    <property type="entry name" value="ACT-like"/>
    <property type="match status" value="1"/>
</dbReference>
<comment type="similarity">
    <text evidence="1">Belongs to the ABC transporter superfamily.</text>
</comment>
<dbReference type="EMBL" id="VLXZ01000002">
    <property type="protein sequence ID" value="TSB47636.1"/>
    <property type="molecule type" value="Genomic_DNA"/>
</dbReference>
<accession>A0A554A1U7</accession>
<gene>
    <name evidence="10" type="ORF">FN960_03690</name>
</gene>
<dbReference type="Pfam" id="PF09383">
    <property type="entry name" value="NIL"/>
    <property type="match status" value="1"/>
</dbReference>
<dbReference type="Pfam" id="PF00005">
    <property type="entry name" value="ABC_tran"/>
    <property type="match status" value="1"/>
</dbReference>
<dbReference type="GO" id="GO:0006865">
    <property type="term" value="P:amino acid transport"/>
    <property type="evidence" value="ECO:0007669"/>
    <property type="project" value="UniProtKB-KW"/>
</dbReference>
<keyword evidence="8" id="KW-0472">Membrane</keyword>
<keyword evidence="3" id="KW-1003">Cell membrane</keyword>
<dbReference type="RefSeq" id="WP_143847067.1">
    <property type="nucleotide sequence ID" value="NZ_VLXZ01000002.1"/>
</dbReference>
<comment type="caution">
    <text evidence="10">The sequence shown here is derived from an EMBL/GenBank/DDBJ whole genome shotgun (WGS) entry which is preliminary data.</text>
</comment>
<feature type="domain" description="ABC transporter" evidence="9">
    <location>
        <begin position="2"/>
        <end position="241"/>
    </location>
</feature>
<dbReference type="InterPro" id="IPR041701">
    <property type="entry name" value="MetN_ABC"/>
</dbReference>
<keyword evidence="6" id="KW-1278">Translocase</keyword>
<dbReference type="GO" id="GO:0005524">
    <property type="term" value="F:ATP binding"/>
    <property type="evidence" value="ECO:0007669"/>
    <property type="project" value="UniProtKB-KW"/>
</dbReference>
<proteinExistence type="inferred from homology"/>
<evidence type="ECO:0000313" key="11">
    <source>
        <dbReference type="Proteomes" id="UP000318521"/>
    </source>
</evidence>
<keyword evidence="2" id="KW-0813">Transport</keyword>
<dbReference type="Proteomes" id="UP000318521">
    <property type="component" value="Unassembled WGS sequence"/>
</dbReference>
<evidence type="ECO:0000313" key="10">
    <source>
        <dbReference type="EMBL" id="TSB47636.1"/>
    </source>
</evidence>
<dbReference type="FunFam" id="3.40.50.300:FF:000056">
    <property type="entry name" value="Cell division ATP-binding protein FtsE"/>
    <property type="match status" value="1"/>
</dbReference>
<evidence type="ECO:0000256" key="2">
    <source>
        <dbReference type="ARBA" id="ARBA00022448"/>
    </source>
</evidence>
<dbReference type="SUPFAM" id="SSF52540">
    <property type="entry name" value="P-loop containing nucleoside triphosphate hydrolases"/>
    <property type="match status" value="1"/>
</dbReference>
<evidence type="ECO:0000256" key="7">
    <source>
        <dbReference type="ARBA" id="ARBA00022970"/>
    </source>
</evidence>
<dbReference type="SMART" id="SM00382">
    <property type="entry name" value="AAA"/>
    <property type="match status" value="1"/>
</dbReference>
<dbReference type="GO" id="GO:0016887">
    <property type="term" value="F:ATP hydrolysis activity"/>
    <property type="evidence" value="ECO:0007669"/>
    <property type="project" value="InterPro"/>
</dbReference>
<sequence length="342" mass="38022">MIEFKQVSKVFRTKEPEVKALDEVNLRVEKGQIFGVIGFSGAGKSTLIRSVNLLERPTDGEVIVNGQSLTLLKGGELQKAKRNIGMIFQHFNLLQSKTVFENVAVPLRLVRTPQAELKKRVGELLEFVGLSDKAGSYPEQLSGGQKQRIGIARALASNPAVLLCDEATSALDPETTSSILQLLKRVNEEFDVTILIITHEMGVIREICDRVAVMEEGKIIEEGTVLDIFSQPQHQTTKNFVRSVFKDQIPASVRRILEKGSEQIRIYKIEFIGESSGKPLLSELVRRFDVDVNVLFGNITEIQDTPFGSLTVEVQGDPASLESAFRFIEEKELLVSEVKLDA</sequence>
<keyword evidence="4" id="KW-0547">Nucleotide-binding</keyword>
<dbReference type="Gene3D" id="3.40.50.300">
    <property type="entry name" value="P-loop containing nucleotide triphosphate hydrolases"/>
    <property type="match status" value="1"/>
</dbReference>
<dbReference type="InterPro" id="IPR018449">
    <property type="entry name" value="NIL_domain"/>
</dbReference>
<protein>
    <submittedName>
        <fullName evidence="10">Methionine ABC transporter ATP-binding protein</fullName>
    </submittedName>
</protein>
<dbReference type="PANTHER" id="PTHR43166:SF30">
    <property type="entry name" value="METHIONINE IMPORT ATP-BINDING PROTEIN METN"/>
    <property type="match status" value="1"/>
</dbReference>
<dbReference type="PROSITE" id="PS50893">
    <property type="entry name" value="ABC_TRANSPORTER_2"/>
    <property type="match status" value="1"/>
</dbReference>
<reference evidence="10 11" key="1">
    <citation type="submission" date="2019-07" db="EMBL/GenBank/DDBJ databases">
        <authorList>
            <person name="Park Y.J."/>
            <person name="Jeong S.E."/>
            <person name="Jung H.S."/>
        </authorList>
    </citation>
    <scope>NUCLEOTIDE SEQUENCE [LARGE SCALE GENOMIC DNA]</scope>
    <source>
        <strain evidence="11">P16(2019)</strain>
    </source>
</reference>
<organism evidence="10 11">
    <name type="scientific">Alkalicoccobacillus porphyridii</name>
    <dbReference type="NCBI Taxonomy" id="2597270"/>
    <lineage>
        <taxon>Bacteria</taxon>
        <taxon>Bacillati</taxon>
        <taxon>Bacillota</taxon>
        <taxon>Bacilli</taxon>
        <taxon>Bacillales</taxon>
        <taxon>Bacillaceae</taxon>
        <taxon>Alkalicoccobacillus</taxon>
    </lineage>
</organism>
<evidence type="ECO:0000256" key="8">
    <source>
        <dbReference type="ARBA" id="ARBA00023136"/>
    </source>
</evidence>
<keyword evidence="5 10" id="KW-0067">ATP-binding</keyword>
<dbReference type="SMART" id="SM00930">
    <property type="entry name" value="NIL"/>
    <property type="match status" value="1"/>
</dbReference>
<dbReference type="PROSITE" id="PS00211">
    <property type="entry name" value="ABC_TRANSPORTER_1"/>
    <property type="match status" value="1"/>
</dbReference>
<evidence type="ECO:0000256" key="4">
    <source>
        <dbReference type="ARBA" id="ARBA00022741"/>
    </source>
</evidence>
<dbReference type="OrthoDB" id="9802264at2"/>
<dbReference type="InterPro" id="IPR003593">
    <property type="entry name" value="AAA+_ATPase"/>
</dbReference>
<evidence type="ECO:0000259" key="9">
    <source>
        <dbReference type="PROSITE" id="PS50893"/>
    </source>
</evidence>
<name>A0A554A1U7_9BACI</name>
<dbReference type="InterPro" id="IPR003439">
    <property type="entry name" value="ABC_transporter-like_ATP-bd"/>
</dbReference>
<dbReference type="CDD" id="cd03258">
    <property type="entry name" value="ABC_MetN_methionine_transporter"/>
    <property type="match status" value="1"/>
</dbReference>
<keyword evidence="11" id="KW-1185">Reference proteome</keyword>
<dbReference type="GO" id="GO:0005886">
    <property type="term" value="C:plasma membrane"/>
    <property type="evidence" value="ECO:0007669"/>
    <property type="project" value="UniProtKB-ARBA"/>
</dbReference>
<dbReference type="AlphaFoldDB" id="A0A554A1U7"/>
<evidence type="ECO:0000256" key="3">
    <source>
        <dbReference type="ARBA" id="ARBA00022475"/>
    </source>
</evidence>
<dbReference type="InterPro" id="IPR017871">
    <property type="entry name" value="ABC_transporter-like_CS"/>
</dbReference>
<dbReference type="InterPro" id="IPR045865">
    <property type="entry name" value="ACT-like_dom_sf"/>
</dbReference>
<dbReference type="InterPro" id="IPR050086">
    <property type="entry name" value="MetN_ABC_transporter-like"/>
</dbReference>